<evidence type="ECO:0000313" key="3">
    <source>
        <dbReference type="Proteomes" id="UP000652219"/>
    </source>
</evidence>
<dbReference type="EMBL" id="WIGN01000222">
    <property type="protein sequence ID" value="KAF6803973.1"/>
    <property type="molecule type" value="Genomic_DNA"/>
</dbReference>
<name>A0A8H6MPX9_9PEZI</name>
<proteinExistence type="predicted"/>
<keyword evidence="1" id="KW-0472">Membrane</keyword>
<evidence type="ECO:0000256" key="1">
    <source>
        <dbReference type="SAM" id="Phobius"/>
    </source>
</evidence>
<dbReference type="Proteomes" id="UP000652219">
    <property type="component" value="Unassembled WGS sequence"/>
</dbReference>
<keyword evidence="1" id="KW-1133">Transmembrane helix</keyword>
<accession>A0A8H6MPX9</accession>
<comment type="caution">
    <text evidence="2">The sequence shown here is derived from an EMBL/GenBank/DDBJ whole genome shotgun (WGS) entry which is preliminary data.</text>
</comment>
<evidence type="ECO:0000313" key="2">
    <source>
        <dbReference type="EMBL" id="KAF6803973.1"/>
    </source>
</evidence>
<reference evidence="2 3" key="1">
    <citation type="journal article" date="2020" name="Phytopathology">
        <title>Genome Sequence Resources of Colletotrichum truncatum, C. plurivorum, C. musicola, and C. sojae: Four Species Pathogenic to Soybean (Glycine max).</title>
        <authorList>
            <person name="Rogerio F."/>
            <person name="Boufleur T.R."/>
            <person name="Ciampi-Guillardi M."/>
            <person name="Sukno S.A."/>
            <person name="Thon M.R."/>
            <person name="Massola Junior N.S."/>
            <person name="Baroncelli R."/>
        </authorList>
    </citation>
    <scope>NUCLEOTIDE SEQUENCE [LARGE SCALE GENOMIC DNA]</scope>
    <source>
        <strain evidence="2 3">LFN0009</strain>
    </source>
</reference>
<gene>
    <name evidence="2" type="ORF">CSOJ01_10545</name>
</gene>
<sequence length="233" mass="26681">MDSSAQQDSPLSIVANITGIPTFIFAILAAVYARIMYLRNSREECAQVDASLSWFRTEFDWLSKLIRTAGERPEYETYNDVVEDMGKLEHQIGNLLHRVWMNAGDPQGKWTLAPKSWSSIINVGMAWLPVRTRALELVCEREALTGRIQSIQMSMISSQILEMEWRRTQTEAKIEERFALMEAQIHRLEGLVYRLMHRTRLGTAGDQSLDNPRQYFHRLSVSSICPLSFGGVL</sequence>
<keyword evidence="1" id="KW-0812">Transmembrane</keyword>
<keyword evidence="3" id="KW-1185">Reference proteome</keyword>
<dbReference type="AlphaFoldDB" id="A0A8H6MPX9"/>
<organism evidence="2 3">
    <name type="scientific">Colletotrichum sojae</name>
    <dbReference type="NCBI Taxonomy" id="2175907"/>
    <lineage>
        <taxon>Eukaryota</taxon>
        <taxon>Fungi</taxon>
        <taxon>Dikarya</taxon>
        <taxon>Ascomycota</taxon>
        <taxon>Pezizomycotina</taxon>
        <taxon>Sordariomycetes</taxon>
        <taxon>Hypocreomycetidae</taxon>
        <taxon>Glomerellales</taxon>
        <taxon>Glomerellaceae</taxon>
        <taxon>Colletotrichum</taxon>
        <taxon>Colletotrichum orchidearum species complex</taxon>
    </lineage>
</organism>
<feature type="transmembrane region" description="Helical" evidence="1">
    <location>
        <begin position="12"/>
        <end position="33"/>
    </location>
</feature>
<protein>
    <submittedName>
        <fullName evidence="2">Uncharacterized protein</fullName>
    </submittedName>
</protein>